<evidence type="ECO:0000256" key="2">
    <source>
        <dbReference type="RuleBase" id="RU362039"/>
    </source>
</evidence>
<dbReference type="AlphaFoldDB" id="A0A1I4JZW3"/>
<dbReference type="PIRSF" id="PIRSF000883">
    <property type="entry name" value="Pesterase_MJ0912"/>
    <property type="match status" value="1"/>
</dbReference>
<dbReference type="STRING" id="266892.SAMN04488054_10432"/>
<dbReference type="RefSeq" id="WP_090925916.1">
    <property type="nucleotide sequence ID" value="NZ_FOTY01000004.1"/>
</dbReference>
<organism evidence="4 5">
    <name type="scientific">Salibacterium qingdaonense</name>
    <dbReference type="NCBI Taxonomy" id="266892"/>
    <lineage>
        <taxon>Bacteria</taxon>
        <taxon>Bacillati</taxon>
        <taxon>Bacillota</taxon>
        <taxon>Bacilli</taxon>
        <taxon>Bacillales</taxon>
        <taxon>Bacillaceae</taxon>
    </lineage>
</organism>
<dbReference type="NCBIfam" id="TIGR00040">
    <property type="entry name" value="yfcE"/>
    <property type="match status" value="1"/>
</dbReference>
<dbReference type="InterPro" id="IPR000979">
    <property type="entry name" value="Phosphodiesterase_MJ0936/Vps29"/>
</dbReference>
<dbReference type="InterPro" id="IPR011152">
    <property type="entry name" value="Pesterase_MJ0912"/>
</dbReference>
<dbReference type="Pfam" id="PF12850">
    <property type="entry name" value="Metallophos_2"/>
    <property type="match status" value="1"/>
</dbReference>
<comment type="cofactor">
    <cofactor evidence="2">
        <name>a divalent metal cation</name>
        <dbReference type="ChEBI" id="CHEBI:60240"/>
    </cofactor>
</comment>
<dbReference type="OrthoDB" id="9813918at2"/>
<feature type="domain" description="Calcineurin-like phosphoesterase" evidence="3">
    <location>
        <begin position="1"/>
        <end position="199"/>
    </location>
</feature>
<accession>A0A1I4JZW3</accession>
<evidence type="ECO:0000259" key="3">
    <source>
        <dbReference type="Pfam" id="PF12850"/>
    </source>
</evidence>
<dbReference type="PANTHER" id="PTHR42850:SF2">
    <property type="entry name" value="BLL5683 PROTEIN"/>
    <property type="match status" value="1"/>
</dbReference>
<gene>
    <name evidence="4" type="ORF">SAMN04488054_10432</name>
</gene>
<proteinExistence type="inferred from homology"/>
<dbReference type="InterPro" id="IPR024654">
    <property type="entry name" value="Calcineurin-like_PHP_lpxH"/>
</dbReference>
<comment type="similarity">
    <text evidence="1 2">Belongs to the metallophosphoesterase superfamily. YfcE family.</text>
</comment>
<dbReference type="InterPro" id="IPR029052">
    <property type="entry name" value="Metallo-depent_PP-like"/>
</dbReference>
<protein>
    <recommendedName>
        <fullName evidence="2">Phosphoesterase</fullName>
        <ecNumber evidence="2">3.1.4.-</ecNumber>
    </recommendedName>
</protein>
<evidence type="ECO:0000313" key="4">
    <source>
        <dbReference type="EMBL" id="SFL71984.1"/>
    </source>
</evidence>
<dbReference type="InterPro" id="IPR050126">
    <property type="entry name" value="Ap4A_hydrolase"/>
</dbReference>
<dbReference type="GO" id="GO:0046872">
    <property type="term" value="F:metal ion binding"/>
    <property type="evidence" value="ECO:0007669"/>
    <property type="project" value="UniProtKB-KW"/>
</dbReference>
<dbReference type="SUPFAM" id="SSF56300">
    <property type="entry name" value="Metallo-dependent phosphatases"/>
    <property type="match status" value="1"/>
</dbReference>
<reference evidence="4 5" key="1">
    <citation type="submission" date="2016-10" db="EMBL/GenBank/DDBJ databases">
        <authorList>
            <person name="de Groot N.N."/>
        </authorList>
    </citation>
    <scope>NUCLEOTIDE SEQUENCE [LARGE SCALE GENOMIC DNA]</scope>
    <source>
        <strain evidence="4 5">CGMCC 1.6134</strain>
    </source>
</reference>
<dbReference type="EC" id="3.1.4.-" evidence="2"/>
<dbReference type="PANTHER" id="PTHR42850">
    <property type="entry name" value="METALLOPHOSPHOESTERASE"/>
    <property type="match status" value="1"/>
</dbReference>
<keyword evidence="5" id="KW-1185">Reference proteome</keyword>
<evidence type="ECO:0000313" key="5">
    <source>
        <dbReference type="Proteomes" id="UP000199668"/>
    </source>
</evidence>
<dbReference type="GO" id="GO:0016791">
    <property type="term" value="F:phosphatase activity"/>
    <property type="evidence" value="ECO:0007669"/>
    <property type="project" value="TreeGrafter"/>
</dbReference>
<keyword evidence="2" id="KW-0479">Metal-binding</keyword>
<name>A0A1I4JZW3_9BACI</name>
<dbReference type="Proteomes" id="UP000199668">
    <property type="component" value="Unassembled WGS sequence"/>
</dbReference>
<sequence>MNIALLSDIHGNARALKAVLNDLKEKNIDQMYILGDLCYRGPEPKNALETVRSTPAKVLKGNADQWVVRGVREGEVPDSALALMNQEQDWTVERLSSDDIHYLDQLPEHFLDTYDESVTLHAFHAVPDNLFDAVSADASDEALLHTLGTEPDADIVVYGHIHTPYIRKAGGKTFINTGSVGLPFDGDPRPSYVLLHIENGEFEASIHRVDYDNERVTAQYDANDYPNSSQMKQVIKNGTKPS</sequence>
<dbReference type="GO" id="GO:0005737">
    <property type="term" value="C:cytoplasm"/>
    <property type="evidence" value="ECO:0007669"/>
    <property type="project" value="TreeGrafter"/>
</dbReference>
<dbReference type="Gene3D" id="3.60.21.10">
    <property type="match status" value="1"/>
</dbReference>
<evidence type="ECO:0000256" key="1">
    <source>
        <dbReference type="ARBA" id="ARBA00008950"/>
    </source>
</evidence>
<dbReference type="EMBL" id="FOTY01000004">
    <property type="protein sequence ID" value="SFL71984.1"/>
    <property type="molecule type" value="Genomic_DNA"/>
</dbReference>